<dbReference type="EMBL" id="QFQS01000001">
    <property type="protein sequence ID" value="PZR00003.1"/>
    <property type="molecule type" value="Genomic_DNA"/>
</dbReference>
<dbReference type="InterPro" id="IPR050300">
    <property type="entry name" value="GDXG_lipolytic_enzyme"/>
</dbReference>
<evidence type="ECO:0000256" key="2">
    <source>
        <dbReference type="ARBA" id="ARBA00022801"/>
    </source>
</evidence>
<comment type="similarity">
    <text evidence="1">Belongs to the 'GDXG' lipolytic enzyme family.</text>
</comment>
<dbReference type="PROSITE" id="PS01173">
    <property type="entry name" value="LIPASE_GDXG_HIS"/>
    <property type="match status" value="1"/>
</dbReference>
<evidence type="ECO:0000256" key="1">
    <source>
        <dbReference type="ARBA" id="ARBA00010515"/>
    </source>
</evidence>
<dbReference type="InterPro" id="IPR029058">
    <property type="entry name" value="AB_hydrolase_fold"/>
</dbReference>
<sequence>MPDEINALRAIFSSKPRPVDWAERRARMDEVCSIDAPPSDVVFTPLTVAGCPAEWSETAVGSKDRAVLYLHGGGYCSGSLKSHRTIAGGIAKAAGLRALALAFRLAPENPYPAALEDALGAWNWLIAQGLAPENIAVAGDSAGGGLSLALMLRLREAGQPLPGAAWLISPWTDLTMSGASITEEDAVDPLIHGPYLRGLAEAYLAGHDPEDPLVSPLFARLQGLPPVLIQIGSDETLLDDSLRLARALGPAHVPVTLQVYPRMIHAFPIWAARLAEGRRALADAAGFLGDRLGG</sequence>
<gene>
    <name evidence="4" type="ORF">DI533_05110</name>
</gene>
<accession>A0A2W5SGR4</accession>
<organism evidence="4 5">
    <name type="scientific">Cereibacter sphaeroides</name>
    <name type="common">Rhodobacter sphaeroides</name>
    <dbReference type="NCBI Taxonomy" id="1063"/>
    <lineage>
        <taxon>Bacteria</taxon>
        <taxon>Pseudomonadati</taxon>
        <taxon>Pseudomonadota</taxon>
        <taxon>Alphaproteobacteria</taxon>
        <taxon>Rhodobacterales</taxon>
        <taxon>Paracoccaceae</taxon>
        <taxon>Cereibacter</taxon>
    </lineage>
</organism>
<dbReference type="PANTHER" id="PTHR48081:SF30">
    <property type="entry name" value="ACETYL-HYDROLASE LIPR-RELATED"/>
    <property type="match status" value="1"/>
</dbReference>
<feature type="domain" description="Alpha/beta hydrolase fold-3" evidence="3">
    <location>
        <begin position="67"/>
        <end position="267"/>
    </location>
</feature>
<dbReference type="Proteomes" id="UP000248975">
    <property type="component" value="Unassembled WGS sequence"/>
</dbReference>
<reference evidence="4 5" key="1">
    <citation type="submission" date="2017-08" db="EMBL/GenBank/DDBJ databases">
        <title>Infants hospitalized years apart are colonized by the same room-sourced microbial strains.</title>
        <authorList>
            <person name="Brooks B."/>
            <person name="Olm M.R."/>
            <person name="Firek B.A."/>
            <person name="Baker R."/>
            <person name="Thomas B.C."/>
            <person name="Morowitz M.J."/>
            <person name="Banfield J.F."/>
        </authorList>
    </citation>
    <scope>NUCLEOTIDE SEQUENCE [LARGE SCALE GENOMIC DNA]</scope>
    <source>
        <strain evidence="4">S2_003_000_R2_11</strain>
    </source>
</reference>
<dbReference type="SUPFAM" id="SSF53474">
    <property type="entry name" value="alpha/beta-Hydrolases"/>
    <property type="match status" value="1"/>
</dbReference>
<evidence type="ECO:0000259" key="3">
    <source>
        <dbReference type="Pfam" id="PF07859"/>
    </source>
</evidence>
<proteinExistence type="inferred from homology"/>
<comment type="caution">
    <text evidence="4">The sequence shown here is derived from an EMBL/GenBank/DDBJ whole genome shotgun (WGS) entry which is preliminary data.</text>
</comment>
<protein>
    <submittedName>
        <fullName evidence="4">Alpha/beta hydrolase</fullName>
    </submittedName>
</protein>
<dbReference type="Pfam" id="PF07859">
    <property type="entry name" value="Abhydrolase_3"/>
    <property type="match status" value="1"/>
</dbReference>
<dbReference type="AlphaFoldDB" id="A0A2W5SGR4"/>
<evidence type="ECO:0000313" key="4">
    <source>
        <dbReference type="EMBL" id="PZR00003.1"/>
    </source>
</evidence>
<name>A0A2W5SGR4_CERSP</name>
<dbReference type="Gene3D" id="3.40.50.1820">
    <property type="entry name" value="alpha/beta hydrolase"/>
    <property type="match status" value="1"/>
</dbReference>
<keyword evidence="2 4" id="KW-0378">Hydrolase</keyword>
<dbReference type="GO" id="GO:0004806">
    <property type="term" value="F:triacylglycerol lipase activity"/>
    <property type="evidence" value="ECO:0007669"/>
    <property type="project" value="TreeGrafter"/>
</dbReference>
<evidence type="ECO:0000313" key="5">
    <source>
        <dbReference type="Proteomes" id="UP000248975"/>
    </source>
</evidence>
<dbReference type="InterPro" id="IPR002168">
    <property type="entry name" value="Lipase_GDXG_HIS_AS"/>
</dbReference>
<dbReference type="InterPro" id="IPR013094">
    <property type="entry name" value="AB_hydrolase_3"/>
</dbReference>
<dbReference type="PANTHER" id="PTHR48081">
    <property type="entry name" value="AB HYDROLASE SUPERFAMILY PROTEIN C4A8.06C"/>
    <property type="match status" value="1"/>
</dbReference>